<evidence type="ECO:0008006" key="3">
    <source>
        <dbReference type="Google" id="ProtNLM"/>
    </source>
</evidence>
<gene>
    <name evidence="1" type="ORF">A3I23_00600</name>
</gene>
<evidence type="ECO:0000313" key="2">
    <source>
        <dbReference type="Proteomes" id="UP000177693"/>
    </source>
</evidence>
<dbReference type="AlphaFoldDB" id="A0A1F6Y530"/>
<name>A0A1F6Y530_9BACT</name>
<reference evidence="1 2" key="1">
    <citation type="journal article" date="2016" name="Nat. Commun.">
        <title>Thousands of microbial genomes shed light on interconnected biogeochemical processes in an aquifer system.</title>
        <authorList>
            <person name="Anantharaman K."/>
            <person name="Brown C.T."/>
            <person name="Hug L.A."/>
            <person name="Sharon I."/>
            <person name="Castelle C.J."/>
            <person name="Probst A.J."/>
            <person name="Thomas B.C."/>
            <person name="Singh A."/>
            <person name="Wilkins M.J."/>
            <person name="Karaoz U."/>
            <person name="Brodie E.L."/>
            <person name="Williams K.H."/>
            <person name="Hubbard S.S."/>
            <person name="Banfield J.F."/>
        </authorList>
    </citation>
    <scope>NUCLEOTIDE SEQUENCE [LARGE SCALE GENOMIC DNA]</scope>
</reference>
<sequence>MIYLFSGDDTKNKLLAYEKFLKSLPAQAGLIKSFEPFFISRNNFDPMQIESFYSGGSLFSSKSAIVFSNIFEYEETRDFVLEKLGLMGASSSDFIFLEGKLNKPILDAFKKSLPTGQAGGRQVAPRMNIFELPKEKKEKFNNFLVANAFAKKDKLNMWIYFRQAMDRGVGMEELIGVLFWKIKNMLVTKNLGKFSESELKNSASRLSYLLPEARKFGHDAEAVFERFLLEAF</sequence>
<evidence type="ECO:0000313" key="1">
    <source>
        <dbReference type="EMBL" id="OGJ01491.1"/>
    </source>
</evidence>
<comment type="caution">
    <text evidence="1">The sequence shown here is derived from an EMBL/GenBank/DDBJ whole genome shotgun (WGS) entry which is preliminary data.</text>
</comment>
<proteinExistence type="predicted"/>
<organism evidence="1 2">
    <name type="scientific">Candidatus Nomurabacteria bacterium RIFCSPLOWO2_02_FULL_40_67</name>
    <dbReference type="NCBI Taxonomy" id="1801787"/>
    <lineage>
        <taxon>Bacteria</taxon>
        <taxon>Candidatus Nomuraibacteriota</taxon>
    </lineage>
</organism>
<accession>A0A1F6Y530</accession>
<protein>
    <recommendedName>
        <fullName evidence="3">DNA polymerase III delta N-terminal domain-containing protein</fullName>
    </recommendedName>
</protein>
<dbReference type="EMBL" id="MFVL01000017">
    <property type="protein sequence ID" value="OGJ01491.1"/>
    <property type="molecule type" value="Genomic_DNA"/>
</dbReference>
<dbReference type="Proteomes" id="UP000177693">
    <property type="component" value="Unassembled WGS sequence"/>
</dbReference>